<protein>
    <submittedName>
        <fullName evidence="3">Uncharacterized protein</fullName>
    </submittedName>
</protein>
<comment type="caution">
    <text evidence="3">The sequence shown here is derived from an EMBL/GenBank/DDBJ whole genome shotgun (WGS) entry which is preliminary data.</text>
</comment>
<proteinExistence type="predicted"/>
<evidence type="ECO:0000256" key="2">
    <source>
        <dbReference type="SAM" id="MobiDB-lite"/>
    </source>
</evidence>
<feature type="coiled-coil region" evidence="1">
    <location>
        <begin position="234"/>
        <end position="265"/>
    </location>
</feature>
<evidence type="ECO:0000313" key="3">
    <source>
        <dbReference type="EMBL" id="CAK0859130.1"/>
    </source>
</evidence>
<keyword evidence="4" id="KW-1185">Reference proteome</keyword>
<reference evidence="3" key="1">
    <citation type="submission" date="2023-10" db="EMBL/GenBank/DDBJ databases">
        <authorList>
            <person name="Chen Y."/>
            <person name="Shah S."/>
            <person name="Dougan E. K."/>
            <person name="Thang M."/>
            <person name="Chan C."/>
        </authorList>
    </citation>
    <scope>NUCLEOTIDE SEQUENCE [LARGE SCALE GENOMIC DNA]</scope>
</reference>
<feature type="region of interest" description="Disordered" evidence="2">
    <location>
        <begin position="329"/>
        <end position="349"/>
    </location>
</feature>
<name>A0ABN9UHK5_9DINO</name>
<evidence type="ECO:0000256" key="1">
    <source>
        <dbReference type="SAM" id="Coils"/>
    </source>
</evidence>
<gene>
    <name evidence="3" type="ORF">PCOR1329_LOCUS48578</name>
</gene>
<dbReference type="Proteomes" id="UP001189429">
    <property type="component" value="Unassembled WGS sequence"/>
</dbReference>
<evidence type="ECO:0000313" key="4">
    <source>
        <dbReference type="Proteomes" id="UP001189429"/>
    </source>
</evidence>
<dbReference type="EMBL" id="CAUYUJ010015870">
    <property type="protein sequence ID" value="CAK0859130.1"/>
    <property type="molecule type" value="Genomic_DNA"/>
</dbReference>
<accession>A0ABN9UHK5</accession>
<sequence>MGGERALDILARKNMEKYGDTRLREVNRDYQPVCSFGGGEKERADGQVKFGIIGGGMAGDFSINGFAKDAPIIVSNKVLEKLGAVVDCGAGAAAFAKLALGVPAQLEESPDGGHYYMSLVDDLLEQKVWGPAKLHNFTIICNHLSEWGTGCGSSAQNASAAQSTKKAHLPAKATKLGAHAALGMTNPSLKLSIRKAILQMHPPEPTDNMGFGKYGALTYQQVLKRCPSYAAWTMDAAKEDELEEQERLEGAAQEERNTKQFIQQQMLTTLSHLSQRLGRLEGQPSSASSNGESFVPAVMEAARSPASILSRKMAEKFGEDAARRVSAWNGPELGAPAGSQKAREDRDDAEPDHLWVSMRRGPLSSLTLGFIGASPLRAKAAGKRRPQAIKEYKAAVQQVYDQVAQEKHAHWEWPIKCEGWGRRMVWQMIEDFSATVVKAAGCQLGVKNELGQPLLTEWLIATASSKMAARMALECPGGHKRGELAGGSLAAARSYYADEFAKRAVQAMIEEVPPDYREFLGCLTGPEAPEGQALASGSEETSTGADPSSKEFQQIMRWLASVHRGSGHGSKTAMLSALRRKGASQLALQVAQGFRCDAREEAKQPRPAHPPVSLEVIPLMWKHIQADQFEWGHPRKKIKSKFLLAIDENCRARVSKLLYHMVGEDRRRDPVWADLEVLCEERWLPYFGKPQQVKVGPEGSLMSKQAADCFGSDSIGYEPSHFPLQHAPGMALDLGGHFFENDFDEMPCAEARRVDKECGENCARMYAAEQEYLRQVYMRRISRAENAKSQTLMSAAPGLWARYFRKEKGETKGRFKGLARVPATEQGCPWTINAFMNQAMRLEHLDFKGHDPTEHDVECSTWEGAPPEVSMGPPLAGKASRQATRRANTYVASQWRKGKREISERTLDPDELDRFDEAKATEVNNYIISSVLETLPPGVTPPPGEVARMRWILEWKIDESTGDKMATARIVVFGDVGPECGHCPTTAPTMTRTSRHLLLQMMSWPGFKGYKADVTGAFTQNREIQQNLFVMPVKELATALGLPEGVARRLRKAVYGLVEAAMEWFMTVSEALADFGWTQMKMGPRAWVLRGDARGRGNSFTQEALREFIGPELLKELVAAKGDLDIVAVAGPHVDDFVLGGRAFDPRWPRARQQIHGRLPIEKALLTPERKRNTEAGATDRGKGQLSAILGAVGWRSERSGPMNSADTCLLLSTIPSSTVQTVNETNRLVDRVQGHADLPFAIPGYRSSVACDTRSAVDAEDELFGIKLQWLEMLGNNIDWRNLEDTLAKLPGAVVVDAKGLCDKLQTTVYTFRGTEKRTDVEAMTLKEGTQAAHNRMLWVHGNAQLANSLTKGHEPRQLRMDFSSGHRWKLV</sequence>
<feature type="non-terminal residue" evidence="3">
    <location>
        <position position="1373"/>
    </location>
</feature>
<keyword evidence="1" id="KW-0175">Coiled coil</keyword>
<feature type="non-terminal residue" evidence="3">
    <location>
        <position position="1"/>
    </location>
</feature>
<feature type="compositionally biased region" description="Polar residues" evidence="2">
    <location>
        <begin position="538"/>
        <end position="550"/>
    </location>
</feature>
<organism evidence="3 4">
    <name type="scientific">Prorocentrum cordatum</name>
    <dbReference type="NCBI Taxonomy" id="2364126"/>
    <lineage>
        <taxon>Eukaryota</taxon>
        <taxon>Sar</taxon>
        <taxon>Alveolata</taxon>
        <taxon>Dinophyceae</taxon>
        <taxon>Prorocentrales</taxon>
        <taxon>Prorocentraceae</taxon>
        <taxon>Prorocentrum</taxon>
    </lineage>
</organism>
<feature type="region of interest" description="Disordered" evidence="2">
    <location>
        <begin position="530"/>
        <end position="550"/>
    </location>
</feature>